<organism evidence="1">
    <name type="scientific">Guillardia theta (strain CCMP2712)</name>
    <name type="common">Cryptophyte</name>
    <dbReference type="NCBI Taxonomy" id="905079"/>
    <lineage>
        <taxon>Eukaryota</taxon>
        <taxon>Cryptophyceae</taxon>
        <taxon>Pyrenomonadales</taxon>
        <taxon>Geminigeraceae</taxon>
        <taxon>Guillardia</taxon>
    </lineage>
</organism>
<reference evidence="2" key="3">
    <citation type="submission" date="2016-03" db="UniProtKB">
        <authorList>
            <consortium name="EnsemblProtists"/>
        </authorList>
    </citation>
    <scope>IDENTIFICATION</scope>
</reference>
<dbReference type="HOGENOM" id="CLU_2983140_0_0_1"/>
<evidence type="ECO:0000313" key="1">
    <source>
        <dbReference type="EMBL" id="EKX46901.1"/>
    </source>
</evidence>
<dbReference type="RefSeq" id="XP_005833881.1">
    <property type="nucleotide sequence ID" value="XM_005833824.1"/>
</dbReference>
<accession>L1JEJ0</accession>
<dbReference type="EnsemblProtists" id="EKX46901">
    <property type="protein sequence ID" value="EKX46901"/>
    <property type="gene ID" value="GUITHDRAFT_152244"/>
</dbReference>
<dbReference type="KEGG" id="gtt:GUITHDRAFT_152244"/>
<reference evidence="3" key="2">
    <citation type="submission" date="2012-11" db="EMBL/GenBank/DDBJ databases">
        <authorList>
            <person name="Kuo A."/>
            <person name="Curtis B.A."/>
            <person name="Tanifuji G."/>
            <person name="Burki F."/>
            <person name="Gruber A."/>
            <person name="Irimia M."/>
            <person name="Maruyama S."/>
            <person name="Arias M.C."/>
            <person name="Ball S.G."/>
            <person name="Gile G.H."/>
            <person name="Hirakawa Y."/>
            <person name="Hopkins J.F."/>
            <person name="Rensing S.A."/>
            <person name="Schmutz J."/>
            <person name="Symeonidi A."/>
            <person name="Elias M."/>
            <person name="Eveleigh R.J."/>
            <person name="Herman E.K."/>
            <person name="Klute M.J."/>
            <person name="Nakayama T."/>
            <person name="Obornik M."/>
            <person name="Reyes-Prieto A."/>
            <person name="Armbrust E.V."/>
            <person name="Aves S.J."/>
            <person name="Beiko R.G."/>
            <person name="Coutinho P."/>
            <person name="Dacks J.B."/>
            <person name="Durnford D.G."/>
            <person name="Fast N.M."/>
            <person name="Green B.R."/>
            <person name="Grisdale C."/>
            <person name="Hempe F."/>
            <person name="Henrissat B."/>
            <person name="Hoppner M.P."/>
            <person name="Ishida K.-I."/>
            <person name="Kim E."/>
            <person name="Koreny L."/>
            <person name="Kroth P.G."/>
            <person name="Liu Y."/>
            <person name="Malik S.-B."/>
            <person name="Maier U.G."/>
            <person name="McRose D."/>
            <person name="Mock T."/>
            <person name="Neilson J.A."/>
            <person name="Onodera N.T."/>
            <person name="Poole A.M."/>
            <person name="Pritham E.J."/>
            <person name="Richards T.A."/>
            <person name="Rocap G."/>
            <person name="Roy S.W."/>
            <person name="Sarai C."/>
            <person name="Schaack S."/>
            <person name="Shirato S."/>
            <person name="Slamovits C.H."/>
            <person name="Spencer D.F."/>
            <person name="Suzuki S."/>
            <person name="Worden A.Z."/>
            <person name="Zauner S."/>
            <person name="Barry K."/>
            <person name="Bell C."/>
            <person name="Bharti A.K."/>
            <person name="Crow J.A."/>
            <person name="Grimwood J."/>
            <person name="Kramer R."/>
            <person name="Lindquist E."/>
            <person name="Lucas S."/>
            <person name="Salamov A."/>
            <person name="McFadden G.I."/>
            <person name="Lane C.E."/>
            <person name="Keeling P.J."/>
            <person name="Gray M.W."/>
            <person name="Grigoriev I.V."/>
            <person name="Archibald J.M."/>
        </authorList>
    </citation>
    <scope>NUCLEOTIDE SEQUENCE</scope>
    <source>
        <strain evidence="3">CCMP2712</strain>
    </source>
</reference>
<gene>
    <name evidence="1" type="ORF">GUITHDRAFT_152244</name>
</gene>
<dbReference type="EMBL" id="JH992992">
    <property type="protein sequence ID" value="EKX46901.1"/>
    <property type="molecule type" value="Genomic_DNA"/>
</dbReference>
<evidence type="ECO:0000313" key="3">
    <source>
        <dbReference type="Proteomes" id="UP000011087"/>
    </source>
</evidence>
<name>L1JEJ0_GUITC</name>
<sequence length="58" mass="6444">MSADSRLQFHCIENSKKSSPRRGCLPGKCKSTGNVSFDTHGENLIVYARNLRGYRGAE</sequence>
<reference evidence="1 3" key="1">
    <citation type="journal article" date="2012" name="Nature">
        <title>Algal genomes reveal evolutionary mosaicism and the fate of nucleomorphs.</title>
        <authorList>
            <consortium name="DOE Joint Genome Institute"/>
            <person name="Curtis B.A."/>
            <person name="Tanifuji G."/>
            <person name="Burki F."/>
            <person name="Gruber A."/>
            <person name="Irimia M."/>
            <person name="Maruyama S."/>
            <person name="Arias M.C."/>
            <person name="Ball S.G."/>
            <person name="Gile G.H."/>
            <person name="Hirakawa Y."/>
            <person name="Hopkins J.F."/>
            <person name="Kuo A."/>
            <person name="Rensing S.A."/>
            <person name="Schmutz J."/>
            <person name="Symeonidi A."/>
            <person name="Elias M."/>
            <person name="Eveleigh R.J."/>
            <person name="Herman E.K."/>
            <person name="Klute M.J."/>
            <person name="Nakayama T."/>
            <person name="Obornik M."/>
            <person name="Reyes-Prieto A."/>
            <person name="Armbrust E.V."/>
            <person name="Aves S.J."/>
            <person name="Beiko R.G."/>
            <person name="Coutinho P."/>
            <person name="Dacks J.B."/>
            <person name="Durnford D.G."/>
            <person name="Fast N.M."/>
            <person name="Green B.R."/>
            <person name="Grisdale C.J."/>
            <person name="Hempel F."/>
            <person name="Henrissat B."/>
            <person name="Hoppner M.P."/>
            <person name="Ishida K."/>
            <person name="Kim E."/>
            <person name="Koreny L."/>
            <person name="Kroth P.G."/>
            <person name="Liu Y."/>
            <person name="Malik S.B."/>
            <person name="Maier U.G."/>
            <person name="McRose D."/>
            <person name="Mock T."/>
            <person name="Neilson J.A."/>
            <person name="Onodera N.T."/>
            <person name="Poole A.M."/>
            <person name="Pritham E.J."/>
            <person name="Richards T.A."/>
            <person name="Rocap G."/>
            <person name="Roy S.W."/>
            <person name="Sarai C."/>
            <person name="Schaack S."/>
            <person name="Shirato S."/>
            <person name="Slamovits C.H."/>
            <person name="Spencer D.F."/>
            <person name="Suzuki S."/>
            <person name="Worden A.Z."/>
            <person name="Zauner S."/>
            <person name="Barry K."/>
            <person name="Bell C."/>
            <person name="Bharti A.K."/>
            <person name="Crow J.A."/>
            <person name="Grimwood J."/>
            <person name="Kramer R."/>
            <person name="Lindquist E."/>
            <person name="Lucas S."/>
            <person name="Salamov A."/>
            <person name="McFadden G.I."/>
            <person name="Lane C.E."/>
            <person name="Keeling P.J."/>
            <person name="Gray M.W."/>
            <person name="Grigoriev I.V."/>
            <person name="Archibald J.M."/>
        </authorList>
    </citation>
    <scope>NUCLEOTIDE SEQUENCE</scope>
    <source>
        <strain evidence="1 3">CCMP2712</strain>
    </source>
</reference>
<dbReference type="GeneID" id="17303651"/>
<dbReference type="Proteomes" id="UP000011087">
    <property type="component" value="Unassembled WGS sequence"/>
</dbReference>
<evidence type="ECO:0000313" key="2">
    <source>
        <dbReference type="EnsemblProtists" id="EKX46901"/>
    </source>
</evidence>
<dbReference type="AlphaFoldDB" id="L1JEJ0"/>
<keyword evidence="3" id="KW-1185">Reference proteome</keyword>
<protein>
    <submittedName>
        <fullName evidence="1 2">Uncharacterized protein</fullName>
    </submittedName>
</protein>
<dbReference type="PaxDb" id="55529-EKX46901"/>
<proteinExistence type="predicted"/>